<comment type="catalytic activity">
    <reaction evidence="13">
        <text>adenosine + H2O + H(+) = inosine + NH4(+)</text>
        <dbReference type="Rhea" id="RHEA:24408"/>
        <dbReference type="ChEBI" id="CHEBI:15377"/>
        <dbReference type="ChEBI" id="CHEBI:15378"/>
        <dbReference type="ChEBI" id="CHEBI:16335"/>
        <dbReference type="ChEBI" id="CHEBI:17596"/>
        <dbReference type="ChEBI" id="CHEBI:28938"/>
        <dbReference type="EC" id="3.5.4.4"/>
    </reaction>
</comment>
<evidence type="ECO:0000256" key="5">
    <source>
        <dbReference type="ARBA" id="ARBA00009730"/>
    </source>
</evidence>
<dbReference type="SUPFAM" id="SSF57783">
    <property type="entry name" value="Zinc beta-ribbon"/>
    <property type="match status" value="1"/>
</dbReference>
<name>A0AAV5AHH3_9AGAM</name>
<dbReference type="InterPro" id="IPR006330">
    <property type="entry name" value="Ado/ade_deaminase"/>
</dbReference>
<evidence type="ECO:0000256" key="8">
    <source>
        <dbReference type="ARBA" id="ARBA00022723"/>
    </source>
</evidence>
<dbReference type="FunFam" id="3.20.20.140:FF:000017">
    <property type="entry name" value="Adenosine deaminase 2"/>
    <property type="match status" value="1"/>
</dbReference>
<evidence type="ECO:0000313" key="16">
    <source>
        <dbReference type="Proteomes" id="UP001050691"/>
    </source>
</evidence>
<evidence type="ECO:0000256" key="4">
    <source>
        <dbReference type="ARBA" id="ARBA00006083"/>
    </source>
</evidence>
<evidence type="ECO:0000256" key="6">
    <source>
        <dbReference type="ARBA" id="ARBA00012784"/>
    </source>
</evidence>
<comment type="similarity">
    <text evidence="4">Belongs to the metallo-dependent hydrolases superfamily. Adenosine and AMP deaminases family. ADGF subfamily.</text>
</comment>
<dbReference type="GO" id="GO:0005634">
    <property type="term" value="C:nucleus"/>
    <property type="evidence" value="ECO:0007669"/>
    <property type="project" value="UniProtKB-SubCell"/>
</dbReference>
<keyword evidence="10" id="KW-0378">Hydrolase</keyword>
<dbReference type="EMBL" id="BPWL01000007">
    <property type="protein sequence ID" value="GJJ12129.1"/>
    <property type="molecule type" value="Genomic_DNA"/>
</dbReference>
<dbReference type="GO" id="GO:0006154">
    <property type="term" value="P:adenosine catabolic process"/>
    <property type="evidence" value="ECO:0007669"/>
    <property type="project" value="TreeGrafter"/>
</dbReference>
<comment type="similarity">
    <text evidence="5">Belongs to the ELOF1 family.</text>
</comment>
<keyword evidence="11" id="KW-0862">Zinc</keyword>
<comment type="cofactor">
    <cofactor evidence="1">
        <name>Zn(2+)</name>
        <dbReference type="ChEBI" id="CHEBI:29105"/>
    </cofactor>
</comment>
<dbReference type="Proteomes" id="UP001050691">
    <property type="component" value="Unassembled WGS sequence"/>
</dbReference>
<feature type="domain" description="Adenosine deaminase" evidence="14">
    <location>
        <begin position="245"/>
        <end position="530"/>
    </location>
</feature>
<dbReference type="Gene3D" id="3.20.20.140">
    <property type="entry name" value="Metal-dependent hydrolases"/>
    <property type="match status" value="1"/>
</dbReference>
<keyword evidence="7" id="KW-0964">Secreted</keyword>
<evidence type="ECO:0000256" key="3">
    <source>
        <dbReference type="ARBA" id="ARBA00004613"/>
    </source>
</evidence>
<dbReference type="EC" id="3.5.4.4" evidence="6"/>
<evidence type="ECO:0000259" key="14">
    <source>
        <dbReference type="Pfam" id="PF00962"/>
    </source>
</evidence>
<dbReference type="Pfam" id="PF05129">
    <property type="entry name" value="Zn_ribbon_Elf1"/>
    <property type="match status" value="1"/>
</dbReference>
<dbReference type="GO" id="GO:0046872">
    <property type="term" value="F:metal ion binding"/>
    <property type="evidence" value="ECO:0007669"/>
    <property type="project" value="UniProtKB-KW"/>
</dbReference>
<dbReference type="InterPro" id="IPR032466">
    <property type="entry name" value="Metal_Hydrolase"/>
</dbReference>
<reference evidence="15" key="1">
    <citation type="submission" date="2021-10" db="EMBL/GenBank/DDBJ databases">
        <title>De novo Genome Assembly of Clathrus columnatus (Basidiomycota, Fungi) Using Illumina and Nanopore Sequence Data.</title>
        <authorList>
            <person name="Ogiso-Tanaka E."/>
            <person name="Itagaki H."/>
            <person name="Hosoya T."/>
            <person name="Hosaka K."/>
        </authorList>
    </citation>
    <scope>NUCLEOTIDE SEQUENCE</scope>
    <source>
        <strain evidence="15">MO-923</strain>
    </source>
</reference>
<comment type="subcellular location">
    <subcellularLocation>
        <location evidence="2">Nucleus</location>
    </subcellularLocation>
    <subcellularLocation>
        <location evidence="3">Secreted</location>
    </subcellularLocation>
</comment>
<comment type="caution">
    <text evidence="15">The sequence shown here is derived from an EMBL/GenBank/DDBJ whole genome shotgun (WGS) entry which is preliminary data.</text>
</comment>
<dbReference type="GO" id="GO:0005576">
    <property type="term" value="C:extracellular region"/>
    <property type="evidence" value="ECO:0007669"/>
    <property type="project" value="UniProtKB-SubCell"/>
</dbReference>
<proteinExistence type="inferred from homology"/>
<evidence type="ECO:0000313" key="15">
    <source>
        <dbReference type="EMBL" id="GJJ12129.1"/>
    </source>
</evidence>
<keyword evidence="8" id="KW-0479">Metal-binding</keyword>
<dbReference type="AlphaFoldDB" id="A0AAV5AHH3"/>
<dbReference type="PANTHER" id="PTHR11409:SF39">
    <property type="entry name" value="ADENOSINE DEAMINASE 2"/>
    <property type="match status" value="1"/>
</dbReference>
<sequence length="628" mass="72392">MSYEDLYWSARHELITKDRSLQRDYTSYQNLQSSAKKAEEIIRQLRHHELSTVWTGTHEEIPHLFPGMEFLTVKVWRRSFTARSVIESTKLFEILRKMPKAALLHVHMEASVDAAGLLRLALGHPAIHVRLTGPVHENHSDLLPLEIQPVFNVECGHGLTTDITSPDYKTGTWIPLTKARETYSLGEDKFDEMVKSALTINPIDAYKTHNTITKVITKSGPNSLIVTQLLKYNCQLPFPIWEQYVYNFFQSCIDDGIMYAEARISFRQKTMEGEGGKHDVTHDQWIEMFDRALLKIRKELLEGDGDRFFNAKIIYTTLRWVTLEELEWYLEDCLMLKQKYPHIIAVFITKPWTRAGFDLVGDENVYHPLKYYVKPLLRFKERQKELGIEVPFLFHAGETLGDGNDADENLFDAILLGTKRIGHGYSLAKHPHLMKLCQERDIAVEVCPISNEVLRLTSSMPMHPLPTLLNHGIPVALATDDPSIFGNLLSHDLYQVLISSEVTGLETLAVAARDSLRYSMLEPDEKVEALSIWEKRWQTFVEEICYENRLLNTCVMGKRKKSSRKPTGPRRREPLETSFMCLYCNHEKSVTVKLDRKEGIAYLSYLTEPIDIYSEWIDAADEAEKTTR</sequence>
<organism evidence="15 16">
    <name type="scientific">Clathrus columnatus</name>
    <dbReference type="NCBI Taxonomy" id="1419009"/>
    <lineage>
        <taxon>Eukaryota</taxon>
        <taxon>Fungi</taxon>
        <taxon>Dikarya</taxon>
        <taxon>Basidiomycota</taxon>
        <taxon>Agaricomycotina</taxon>
        <taxon>Agaricomycetes</taxon>
        <taxon>Phallomycetidae</taxon>
        <taxon>Phallales</taxon>
        <taxon>Clathraceae</taxon>
        <taxon>Clathrus</taxon>
    </lineage>
</organism>
<dbReference type="PANTHER" id="PTHR11409">
    <property type="entry name" value="ADENOSINE DEAMINASE"/>
    <property type="match status" value="1"/>
</dbReference>
<gene>
    <name evidence="15" type="ORF">Clacol_006370</name>
</gene>
<keyword evidence="16" id="KW-1185">Reference proteome</keyword>
<evidence type="ECO:0000256" key="7">
    <source>
        <dbReference type="ARBA" id="ARBA00022525"/>
    </source>
</evidence>
<dbReference type="InterPro" id="IPR038567">
    <property type="entry name" value="T_Elf1_sf"/>
</dbReference>
<dbReference type="GO" id="GO:0004000">
    <property type="term" value="F:adenosine deaminase activity"/>
    <property type="evidence" value="ECO:0007669"/>
    <property type="project" value="TreeGrafter"/>
</dbReference>
<keyword evidence="9" id="KW-0732">Signal</keyword>
<evidence type="ECO:0000256" key="10">
    <source>
        <dbReference type="ARBA" id="ARBA00022801"/>
    </source>
</evidence>
<evidence type="ECO:0000256" key="1">
    <source>
        <dbReference type="ARBA" id="ARBA00001947"/>
    </source>
</evidence>
<evidence type="ECO:0000256" key="12">
    <source>
        <dbReference type="ARBA" id="ARBA00023242"/>
    </source>
</evidence>
<evidence type="ECO:0000256" key="13">
    <source>
        <dbReference type="ARBA" id="ARBA00047764"/>
    </source>
</evidence>
<accession>A0AAV5AHH3</accession>
<keyword evidence="12" id="KW-0539">Nucleus</keyword>
<evidence type="ECO:0000256" key="2">
    <source>
        <dbReference type="ARBA" id="ARBA00004123"/>
    </source>
</evidence>
<dbReference type="SUPFAM" id="SSF51556">
    <property type="entry name" value="Metallo-dependent hydrolases"/>
    <property type="match status" value="1"/>
</dbReference>
<protein>
    <recommendedName>
        <fullName evidence="6">adenosine deaminase</fullName>
        <ecNumber evidence="6">3.5.4.4</ecNumber>
    </recommendedName>
</protein>
<dbReference type="Pfam" id="PF00962">
    <property type="entry name" value="A_deaminase"/>
    <property type="match status" value="1"/>
</dbReference>
<evidence type="ECO:0000256" key="11">
    <source>
        <dbReference type="ARBA" id="ARBA00022833"/>
    </source>
</evidence>
<dbReference type="GO" id="GO:0046103">
    <property type="term" value="P:inosine biosynthetic process"/>
    <property type="evidence" value="ECO:0007669"/>
    <property type="project" value="TreeGrafter"/>
</dbReference>
<evidence type="ECO:0000256" key="9">
    <source>
        <dbReference type="ARBA" id="ARBA00022729"/>
    </source>
</evidence>
<dbReference type="InterPro" id="IPR007808">
    <property type="entry name" value="Elf1"/>
</dbReference>
<dbReference type="InterPro" id="IPR001365">
    <property type="entry name" value="A_deaminase_dom"/>
</dbReference>
<dbReference type="Gene3D" id="2.20.25.190">
    <property type="match status" value="1"/>
</dbReference>